<protein>
    <submittedName>
        <fullName evidence="2">Uncharacterized protein</fullName>
    </submittedName>
</protein>
<reference evidence="2 3" key="1">
    <citation type="journal article" date="2018" name="Nat. Biotechnol.">
        <title>A standardized bacterial taxonomy based on genome phylogeny substantially revises the tree of life.</title>
        <authorList>
            <person name="Parks D.H."/>
            <person name="Chuvochina M."/>
            <person name="Waite D.W."/>
            <person name="Rinke C."/>
            <person name="Skarshewski A."/>
            <person name="Chaumeil P.A."/>
            <person name="Hugenholtz P."/>
        </authorList>
    </citation>
    <scope>NUCLEOTIDE SEQUENCE [LARGE SCALE GENOMIC DNA]</scope>
    <source>
        <strain evidence="2">UBA9049</strain>
    </source>
</reference>
<evidence type="ECO:0000256" key="1">
    <source>
        <dbReference type="SAM" id="Coils"/>
    </source>
</evidence>
<accession>A0A3B8WK80</accession>
<evidence type="ECO:0000313" key="3">
    <source>
        <dbReference type="Proteomes" id="UP000261325"/>
    </source>
</evidence>
<name>A0A3B8WK80_MARNT</name>
<comment type="caution">
    <text evidence="2">The sequence shown here is derived from an EMBL/GenBank/DDBJ whole genome shotgun (WGS) entry which is preliminary data.</text>
</comment>
<proteinExistence type="predicted"/>
<evidence type="ECO:0000313" key="2">
    <source>
        <dbReference type="EMBL" id="HAC30674.1"/>
    </source>
</evidence>
<dbReference type="Proteomes" id="UP000261325">
    <property type="component" value="Unassembled WGS sequence"/>
</dbReference>
<dbReference type="AlphaFoldDB" id="A0A3B8WK80"/>
<feature type="coiled-coil region" evidence="1">
    <location>
        <begin position="8"/>
        <end position="35"/>
    </location>
</feature>
<keyword evidence="1" id="KW-0175">Coiled coil</keyword>
<sequence>MSMTAAQYQKQQDDAAELEMDMERIEQDMREILLAGDEFPLTYHRVGAMFPVTEVYDRDDVINAMIELDADAHNRAVMMTRTDPIEAAKILTQLMARAVEQIIGLAPIREAAEFTEMESAA</sequence>
<gene>
    <name evidence="2" type="ORF">DCF82_23150</name>
</gene>
<dbReference type="EMBL" id="DLYI01000313">
    <property type="protein sequence ID" value="HAC30674.1"/>
    <property type="molecule type" value="Genomic_DNA"/>
</dbReference>
<organism evidence="2 3">
    <name type="scientific">Marinobacter nauticus</name>
    <name type="common">Marinobacter hydrocarbonoclasticus</name>
    <name type="synonym">Marinobacter aquaeolei</name>
    <dbReference type="NCBI Taxonomy" id="2743"/>
    <lineage>
        <taxon>Bacteria</taxon>
        <taxon>Pseudomonadati</taxon>
        <taxon>Pseudomonadota</taxon>
        <taxon>Gammaproteobacteria</taxon>
        <taxon>Pseudomonadales</taxon>
        <taxon>Marinobacteraceae</taxon>
        <taxon>Marinobacter</taxon>
    </lineage>
</organism>